<accession>A0A8H2JR12</accession>
<comment type="caution">
    <text evidence="2">The sequence shown here is derived from an EMBL/GenBank/DDBJ whole genome shotgun (WGS) entry which is preliminary data.</text>
</comment>
<feature type="signal peptide" evidence="1">
    <location>
        <begin position="1"/>
        <end position="23"/>
    </location>
</feature>
<dbReference type="EMBL" id="SZVP01000003">
    <property type="protein sequence ID" value="TMM46468.1"/>
    <property type="molecule type" value="Genomic_DNA"/>
</dbReference>
<evidence type="ECO:0000313" key="2">
    <source>
        <dbReference type="EMBL" id="TMM46468.1"/>
    </source>
</evidence>
<evidence type="ECO:0000256" key="1">
    <source>
        <dbReference type="SAM" id="SignalP"/>
    </source>
</evidence>
<dbReference type="Proteomes" id="UP000307702">
    <property type="component" value="Unassembled WGS sequence"/>
</dbReference>
<dbReference type="AlphaFoldDB" id="A0A8H2JR12"/>
<dbReference type="OrthoDB" id="6228933at2"/>
<sequence>MNIKVLKAALAGLVLSISGFANAGLIFVDSWHVGDGAKWGDQTQIAYSGQEAAAFLFGGNAEDYVISTISNVVDDINFKAWMDEYGLGMTSIPYAQDFKNGDFYISGVKSALILDNSCSDRYSNMNASCVDQYVNYAFIDDGINTVAVPEPTTAAILVLALMGLVSRTFKKR</sequence>
<dbReference type="NCBIfam" id="TIGR02595">
    <property type="entry name" value="PEP_CTERM"/>
    <property type="match status" value="1"/>
</dbReference>
<keyword evidence="1" id="KW-0732">Signal</keyword>
<organism evidence="2 3">
    <name type="scientific">Colwellia ponticola</name>
    <dbReference type="NCBI Taxonomy" id="2304625"/>
    <lineage>
        <taxon>Bacteria</taxon>
        <taxon>Pseudomonadati</taxon>
        <taxon>Pseudomonadota</taxon>
        <taxon>Gammaproteobacteria</taxon>
        <taxon>Alteromonadales</taxon>
        <taxon>Colwelliaceae</taxon>
        <taxon>Colwellia</taxon>
    </lineage>
</organism>
<feature type="chain" id="PRO_5034409333" evidence="1">
    <location>
        <begin position="24"/>
        <end position="172"/>
    </location>
</feature>
<protein>
    <submittedName>
        <fullName evidence="2">PEP-CTERM sorting domain-containing protein</fullName>
    </submittedName>
</protein>
<dbReference type="RefSeq" id="WP_138621337.1">
    <property type="nucleotide sequence ID" value="NZ_SZVP01000003.1"/>
</dbReference>
<reference evidence="2 3" key="1">
    <citation type="submission" date="2019-05" db="EMBL/GenBank/DDBJ databases">
        <title>Colwellia ponticola sp. nov., isolated from seawater.</title>
        <authorList>
            <person name="Yoon J.-H."/>
        </authorList>
    </citation>
    <scope>NUCLEOTIDE SEQUENCE [LARGE SCALE GENOMIC DNA]</scope>
    <source>
        <strain evidence="2 3">OISW-25</strain>
    </source>
</reference>
<proteinExistence type="predicted"/>
<gene>
    <name evidence="2" type="ORF">FCS21_05800</name>
</gene>
<keyword evidence="3" id="KW-1185">Reference proteome</keyword>
<dbReference type="InterPro" id="IPR013424">
    <property type="entry name" value="Ice-binding_C"/>
</dbReference>
<name>A0A8H2JR12_9GAMM</name>
<evidence type="ECO:0000313" key="3">
    <source>
        <dbReference type="Proteomes" id="UP000307702"/>
    </source>
</evidence>